<evidence type="ECO:0000256" key="5">
    <source>
        <dbReference type="ARBA" id="ARBA00022842"/>
    </source>
</evidence>
<dbReference type="InterPro" id="IPR029044">
    <property type="entry name" value="Nucleotide-diphossugar_trans"/>
</dbReference>
<dbReference type="EC" id="2.7.7.77" evidence="9"/>
<dbReference type="GO" id="GO:0006777">
    <property type="term" value="P:Mo-molybdopterin cofactor biosynthetic process"/>
    <property type="evidence" value="ECO:0007669"/>
    <property type="project" value="UniProtKB-KW"/>
</dbReference>
<reference evidence="9" key="1">
    <citation type="journal article" date="2018" name="Antonie Van Leeuwenhoek">
        <title>Proteinivorax hydrogeniformans sp. nov., an anaerobic, haloalkaliphilic bacterium fermenting proteinaceous compounds with high hydrogen production.</title>
        <authorList>
            <person name="Boltyanskaya Y."/>
            <person name="Detkova E."/>
            <person name="Pimenov N."/>
            <person name="Kevbrin V."/>
        </authorList>
    </citation>
    <scope>NUCLEOTIDE SEQUENCE</scope>
    <source>
        <strain evidence="9">Z-710</strain>
    </source>
</reference>
<dbReference type="GO" id="GO:0061603">
    <property type="term" value="F:molybdenum cofactor guanylyltransferase activity"/>
    <property type="evidence" value="ECO:0007669"/>
    <property type="project" value="UniProtKB-EC"/>
</dbReference>
<organism evidence="9">
    <name type="scientific">Proteinivorax hydrogeniformans</name>
    <dbReference type="NCBI Taxonomy" id="1826727"/>
    <lineage>
        <taxon>Bacteria</taxon>
        <taxon>Bacillati</taxon>
        <taxon>Bacillota</taxon>
        <taxon>Clostridia</taxon>
        <taxon>Eubacteriales</taxon>
        <taxon>Proteinivoracaceae</taxon>
        <taxon>Proteinivorax</taxon>
    </lineage>
</organism>
<evidence type="ECO:0000256" key="4">
    <source>
        <dbReference type="ARBA" id="ARBA00022741"/>
    </source>
</evidence>
<keyword evidence="7" id="KW-0501">Molybdenum cofactor biosynthesis</keyword>
<keyword evidence="5" id="KW-0460">Magnesium</keyword>
<dbReference type="Pfam" id="PF12804">
    <property type="entry name" value="NTP_transf_3"/>
    <property type="match status" value="1"/>
</dbReference>
<evidence type="ECO:0000256" key="2">
    <source>
        <dbReference type="ARBA" id="ARBA00022679"/>
    </source>
</evidence>
<keyword evidence="9" id="KW-0548">Nucleotidyltransferase</keyword>
<keyword evidence="6" id="KW-0342">GTP-binding</keyword>
<evidence type="ECO:0000256" key="1">
    <source>
        <dbReference type="ARBA" id="ARBA00022490"/>
    </source>
</evidence>
<evidence type="ECO:0000256" key="7">
    <source>
        <dbReference type="ARBA" id="ARBA00023150"/>
    </source>
</evidence>
<name>A0AAU8HUZ5_9FIRM</name>
<keyword evidence="2 9" id="KW-0808">Transferase</keyword>
<dbReference type="GO" id="GO:0005525">
    <property type="term" value="F:GTP binding"/>
    <property type="evidence" value="ECO:0007669"/>
    <property type="project" value="UniProtKB-KW"/>
</dbReference>
<gene>
    <name evidence="9" type="ORF">PRVXH_000523</name>
</gene>
<evidence type="ECO:0000256" key="6">
    <source>
        <dbReference type="ARBA" id="ARBA00023134"/>
    </source>
</evidence>
<protein>
    <submittedName>
        <fullName evidence="9">Molybdenum cofactor guanylyltransferase</fullName>
        <ecNumber evidence="9">2.7.7.77</ecNumber>
    </submittedName>
</protein>
<accession>A0AAU8HUZ5</accession>
<evidence type="ECO:0000259" key="8">
    <source>
        <dbReference type="Pfam" id="PF12804"/>
    </source>
</evidence>
<evidence type="ECO:0000256" key="3">
    <source>
        <dbReference type="ARBA" id="ARBA00022723"/>
    </source>
</evidence>
<dbReference type="CDD" id="cd02503">
    <property type="entry name" value="MobA"/>
    <property type="match status" value="1"/>
</dbReference>
<dbReference type="GO" id="GO:0046872">
    <property type="term" value="F:metal ion binding"/>
    <property type="evidence" value="ECO:0007669"/>
    <property type="project" value="UniProtKB-KW"/>
</dbReference>
<dbReference type="PANTHER" id="PTHR19136">
    <property type="entry name" value="MOLYBDENUM COFACTOR GUANYLYLTRANSFERASE"/>
    <property type="match status" value="1"/>
</dbReference>
<evidence type="ECO:0000313" key="9">
    <source>
        <dbReference type="EMBL" id="XCI29213.1"/>
    </source>
</evidence>
<proteinExistence type="predicted"/>
<dbReference type="Gene3D" id="3.90.550.10">
    <property type="entry name" value="Spore Coat Polysaccharide Biosynthesis Protein SpsA, Chain A"/>
    <property type="match status" value="1"/>
</dbReference>
<dbReference type="PANTHER" id="PTHR19136:SF81">
    <property type="entry name" value="MOLYBDENUM COFACTOR GUANYLYLTRANSFERASE"/>
    <property type="match status" value="1"/>
</dbReference>
<sequence>MSYNDIELCILAGGKSKRMGAHKGNLKIGKKDFVEHIINDIGDMFAAINVIDNGQQQKKLPQINYYHDKIKLPEKSGLLGLHSALYYTSSEHCFILSCDTPLVNRQITDAICQKRKQADIIVPHLDRINPLYGIYRKKSALPLAEKILQGNDHWLTGMLKTLPTHYIKREVLTQIDPELKFAKNINTPSDFNKWVGSQEK</sequence>
<keyword evidence="4" id="KW-0547">Nucleotide-binding</keyword>
<dbReference type="SUPFAM" id="SSF53448">
    <property type="entry name" value="Nucleotide-diphospho-sugar transferases"/>
    <property type="match status" value="1"/>
</dbReference>
<dbReference type="RefSeq" id="WP_353893761.1">
    <property type="nucleotide sequence ID" value="NZ_CP159485.1"/>
</dbReference>
<keyword evidence="1" id="KW-0963">Cytoplasm</keyword>
<dbReference type="AlphaFoldDB" id="A0AAU8HUZ5"/>
<feature type="domain" description="MobA-like NTP transferase" evidence="8">
    <location>
        <begin position="9"/>
        <end position="148"/>
    </location>
</feature>
<reference evidence="9" key="2">
    <citation type="submission" date="2024-06" db="EMBL/GenBank/DDBJ databases">
        <authorList>
            <person name="Petrova K.O."/>
            <person name="Toshchakov S.V."/>
            <person name="Boltjanskaja Y.V."/>
            <person name="Kevbrin V.V."/>
        </authorList>
    </citation>
    <scope>NUCLEOTIDE SEQUENCE</scope>
    <source>
        <strain evidence="9">Z-710</strain>
    </source>
</reference>
<keyword evidence="3" id="KW-0479">Metal-binding</keyword>
<dbReference type="InterPro" id="IPR025877">
    <property type="entry name" value="MobA-like_NTP_Trfase"/>
</dbReference>
<dbReference type="InterPro" id="IPR013482">
    <property type="entry name" value="Molybde_CF_guanTrfase"/>
</dbReference>
<dbReference type="EMBL" id="CP159485">
    <property type="protein sequence ID" value="XCI29213.1"/>
    <property type="molecule type" value="Genomic_DNA"/>
</dbReference>